<organism evidence="1 2">
    <name type="scientific">Mycobacteroides abscessus subsp. massiliense</name>
    <dbReference type="NCBI Taxonomy" id="1962118"/>
    <lineage>
        <taxon>Bacteria</taxon>
        <taxon>Bacillati</taxon>
        <taxon>Actinomycetota</taxon>
        <taxon>Actinomycetes</taxon>
        <taxon>Mycobacteriales</taxon>
        <taxon>Mycobacteriaceae</taxon>
        <taxon>Mycobacteroides</taxon>
        <taxon>Mycobacteroides abscessus</taxon>
    </lineage>
</organism>
<accession>A0AB38DLB1</accession>
<dbReference type="EMBL" id="FVQL01000001">
    <property type="protein sequence ID" value="SKZ48242.1"/>
    <property type="molecule type" value="Genomic_DNA"/>
</dbReference>
<protein>
    <recommendedName>
        <fullName evidence="3">DUF1922 domain-containing protein</fullName>
    </recommendedName>
</protein>
<name>A0AB38DLB1_9MYCO</name>
<evidence type="ECO:0000313" key="1">
    <source>
        <dbReference type="EMBL" id="SKZ48242.1"/>
    </source>
</evidence>
<dbReference type="AlphaFoldDB" id="A0AB38DLB1"/>
<comment type="caution">
    <text evidence="1">The sequence shown here is derived from an EMBL/GenBank/DDBJ whole genome shotgun (WGS) entry which is preliminary data.</text>
</comment>
<proteinExistence type="predicted"/>
<sequence length="293" mass="33186">MTTECRNKACKRASQLYLCNDCTTVLRNMLDQVPDLLAELDARIQKLDRVPHGTIGRTRGPSDLNVMDFEAAETARETRKMLRRWVETVASQHSGRRPPGLDTVETRMFARWLQVNVEAIARLDIAGKIYDDIKELIGSGDKGGTLVRAIDRRERHFAGSCPTVTGWDANGRVIECGEILYDEYGSRTVDCPTCGQEIDVKRNQVRALASRDLMPSDTLLDALANAGESVQADQIERWIAIKRLRPRGYMHQGKFVKARVQEADNALYSFETARRLLRKDNKKHANRQKAVMK</sequence>
<evidence type="ECO:0000313" key="2">
    <source>
        <dbReference type="Proteomes" id="UP000190366"/>
    </source>
</evidence>
<evidence type="ECO:0008006" key="3">
    <source>
        <dbReference type="Google" id="ProtNLM"/>
    </source>
</evidence>
<dbReference type="RefSeq" id="WP_052525228.1">
    <property type="nucleotide sequence ID" value="NZ_FVLS01000001.1"/>
</dbReference>
<reference evidence="1 2" key="1">
    <citation type="submission" date="2016-11" db="EMBL/GenBank/DDBJ databases">
        <authorList>
            <consortium name="Pathogen Informatics"/>
        </authorList>
    </citation>
    <scope>NUCLEOTIDE SEQUENCE [LARGE SCALE GENOMIC DNA]</scope>
    <source>
        <strain evidence="1 2">1168</strain>
    </source>
</reference>
<gene>
    <name evidence="1" type="ORF">SAMEA2275630_04934</name>
</gene>
<dbReference type="Proteomes" id="UP000190366">
    <property type="component" value="Unassembled WGS sequence"/>
</dbReference>